<evidence type="ECO:0000313" key="2">
    <source>
        <dbReference type="EMBL" id="MSS64257.1"/>
    </source>
</evidence>
<dbReference type="InterPro" id="IPR011050">
    <property type="entry name" value="Pectin_lyase_fold/virulence"/>
</dbReference>
<evidence type="ECO:0000313" key="3">
    <source>
        <dbReference type="Proteomes" id="UP000482209"/>
    </source>
</evidence>
<name>A0A6L5Y0A2_9FIRM</name>
<dbReference type="Pfam" id="PF13229">
    <property type="entry name" value="Beta_helix"/>
    <property type="match status" value="1"/>
</dbReference>
<reference evidence="2 3" key="1">
    <citation type="submission" date="2019-08" db="EMBL/GenBank/DDBJ databases">
        <title>In-depth cultivation of the pig gut microbiome towards novel bacterial diversity and tailored functional studies.</title>
        <authorList>
            <person name="Wylensek D."/>
            <person name="Hitch T.C.A."/>
            <person name="Clavel T."/>
        </authorList>
    </citation>
    <scope>NUCLEOTIDE SEQUENCE [LARGE SCALE GENOMIC DNA]</scope>
    <source>
        <strain evidence="2 3">WCA-693-APC-MOT-I</strain>
    </source>
</reference>
<dbReference type="Gene3D" id="2.160.20.10">
    <property type="entry name" value="Single-stranded right-handed beta-helix, Pectin lyase-like"/>
    <property type="match status" value="1"/>
</dbReference>
<organism evidence="2 3">
    <name type="scientific">Velocimicrobium porci</name>
    <dbReference type="NCBI Taxonomy" id="2606634"/>
    <lineage>
        <taxon>Bacteria</taxon>
        <taxon>Bacillati</taxon>
        <taxon>Bacillota</taxon>
        <taxon>Clostridia</taxon>
        <taxon>Lachnospirales</taxon>
        <taxon>Lachnospiraceae</taxon>
        <taxon>Velocimicrobium</taxon>
    </lineage>
</organism>
<dbReference type="RefSeq" id="WP_154519653.1">
    <property type="nucleotide sequence ID" value="NZ_VUMT01000015.1"/>
</dbReference>
<keyword evidence="3" id="KW-1185">Reference proteome</keyword>
<evidence type="ECO:0000259" key="1">
    <source>
        <dbReference type="Pfam" id="PF13229"/>
    </source>
</evidence>
<dbReference type="EMBL" id="VUMT01000015">
    <property type="protein sequence ID" value="MSS64257.1"/>
    <property type="molecule type" value="Genomic_DNA"/>
</dbReference>
<comment type="caution">
    <text evidence="2">The sequence shown here is derived from an EMBL/GenBank/DDBJ whole genome shotgun (WGS) entry which is preliminary data.</text>
</comment>
<dbReference type="SUPFAM" id="SSF51126">
    <property type="entry name" value="Pectin lyase-like"/>
    <property type="match status" value="1"/>
</dbReference>
<protein>
    <recommendedName>
        <fullName evidence="1">Right handed beta helix domain-containing protein</fullName>
    </recommendedName>
</protein>
<gene>
    <name evidence="2" type="ORF">FYJ58_10275</name>
</gene>
<feature type="domain" description="Right handed beta helix" evidence="1">
    <location>
        <begin position="254"/>
        <end position="397"/>
    </location>
</feature>
<dbReference type="InterPro" id="IPR012334">
    <property type="entry name" value="Pectin_lyas_fold"/>
</dbReference>
<dbReference type="Proteomes" id="UP000482209">
    <property type="component" value="Unassembled WGS sequence"/>
</dbReference>
<sequence>MALLDLLKEKKKETKVGIHPFASEEDSFKYIYCFGLGILVAGNDKIYKDVKLIYEAILDALEMHEHYKIRILKEVVEDFDLRIYDVFEAMDTKEKQYCFLSDLLRMKELTLWGETYCDEIIEIFAEVFEVSKEELTFLKEFWNFGIHKQSEQAVSCYNQFRKNGYYISFKLLSYMYPSIILKERYKDLTIGAGETVIMDKPTSIYGTIYVKSGGTLLIHGGAVSLYGVIIIDGGKLDIRNSRIQIKQEERIGAAIQVKDCGVIFIEQSLIFGNYSCGLISQDAGHLIIRDSELRDTDKMAAVEFTGKSLTMKRVLLKDCKNGGIRNEGNSRLIINESQFISCTAEHGGGVHSDTTEDVQILNCNFTNCRAGFIGPAIYFSYKKYGQVVKNCTFKNCEPDENIVYNDFSIEKGVF</sequence>
<proteinExistence type="predicted"/>
<dbReference type="AlphaFoldDB" id="A0A6L5Y0A2"/>
<accession>A0A6L5Y0A2</accession>
<dbReference type="InterPro" id="IPR039448">
    <property type="entry name" value="Beta_helix"/>
</dbReference>